<organism evidence="3">
    <name type="scientific">uncultured Sporomusa sp</name>
    <dbReference type="NCBI Taxonomy" id="307249"/>
    <lineage>
        <taxon>Bacteria</taxon>
        <taxon>Bacillati</taxon>
        <taxon>Bacillota</taxon>
        <taxon>Negativicutes</taxon>
        <taxon>Selenomonadales</taxon>
        <taxon>Sporomusaceae</taxon>
        <taxon>Sporomusa</taxon>
        <taxon>environmental samples</taxon>
    </lineage>
</organism>
<evidence type="ECO:0000313" key="3">
    <source>
        <dbReference type="EMBL" id="SCM80251.1"/>
    </source>
</evidence>
<dbReference type="AlphaFoldDB" id="A0A212LRZ4"/>
<reference evidence="3" key="1">
    <citation type="submission" date="2016-08" db="EMBL/GenBank/DDBJ databases">
        <authorList>
            <person name="Seilhamer J.J."/>
        </authorList>
    </citation>
    <scope>NUCLEOTIDE SEQUENCE</scope>
    <source>
        <strain evidence="3">86</strain>
    </source>
</reference>
<evidence type="ECO:0000256" key="1">
    <source>
        <dbReference type="SAM" id="SignalP"/>
    </source>
</evidence>
<dbReference type="Pfam" id="PF03968">
    <property type="entry name" value="LptD_N"/>
    <property type="match status" value="1"/>
</dbReference>
<dbReference type="EMBL" id="FMJE01000003">
    <property type="protein sequence ID" value="SCM80251.1"/>
    <property type="molecule type" value="Genomic_DNA"/>
</dbReference>
<proteinExistence type="predicted"/>
<gene>
    <name evidence="3" type="ORF">KL86SPO_30429</name>
</gene>
<accession>A0A212LRZ4</accession>
<dbReference type="Gene3D" id="2.60.450.10">
    <property type="entry name" value="Lipopolysaccharide (LPS) transport protein A like domain"/>
    <property type="match status" value="1"/>
</dbReference>
<feature type="chain" id="PRO_5013301634" evidence="1">
    <location>
        <begin position="23"/>
        <end position="158"/>
    </location>
</feature>
<name>A0A212LRZ4_9FIRM</name>
<dbReference type="RefSeq" id="WP_075755497.1">
    <property type="nucleotide sequence ID" value="NZ_LT608335.1"/>
</dbReference>
<keyword evidence="1" id="KW-0732">Signal</keyword>
<evidence type="ECO:0000259" key="2">
    <source>
        <dbReference type="Pfam" id="PF03968"/>
    </source>
</evidence>
<sequence length="158" mass="17118">MRSKIFLSTLLILVLFTGLAAAAKPVVTADRTYFDISTGLYVLNGNVRIEMKNRIITAGQAKVNPVSLEIWGSGGITVTENDVHFTGDSVYVYGTKDKAKIDGGVNLSRNGLAITADTVEFNWRTKIAVFNGNVNVAQNGSHWSADSVSYNVKLNSFL</sequence>
<feature type="domain" description="Organic solvent tolerance-like N-terminal" evidence="2">
    <location>
        <begin position="27"/>
        <end position="153"/>
    </location>
</feature>
<protein>
    <submittedName>
        <fullName evidence="3">OstA family protein</fullName>
    </submittedName>
</protein>
<dbReference type="InterPro" id="IPR005653">
    <property type="entry name" value="OstA-like_N"/>
</dbReference>
<feature type="signal peptide" evidence="1">
    <location>
        <begin position="1"/>
        <end position="22"/>
    </location>
</feature>